<feature type="transmembrane region" description="Helical" evidence="14">
    <location>
        <begin position="42"/>
        <end position="62"/>
    </location>
</feature>
<evidence type="ECO:0000256" key="1">
    <source>
        <dbReference type="ARBA" id="ARBA00000085"/>
    </source>
</evidence>
<keyword evidence="6" id="KW-0808">Transferase</keyword>
<keyword evidence="4" id="KW-1003">Cell membrane</keyword>
<dbReference type="GO" id="GO:0005886">
    <property type="term" value="C:plasma membrane"/>
    <property type="evidence" value="ECO:0007669"/>
    <property type="project" value="UniProtKB-SubCell"/>
</dbReference>
<keyword evidence="12" id="KW-0902">Two-component regulatory system</keyword>
<dbReference type="SMART" id="SM00387">
    <property type="entry name" value="HATPase_c"/>
    <property type="match status" value="1"/>
</dbReference>
<dbReference type="GO" id="GO:0005524">
    <property type="term" value="F:ATP binding"/>
    <property type="evidence" value="ECO:0007669"/>
    <property type="project" value="UniProtKB-KW"/>
</dbReference>
<evidence type="ECO:0000256" key="13">
    <source>
        <dbReference type="ARBA" id="ARBA00023136"/>
    </source>
</evidence>
<dbReference type="OrthoDB" id="9780487at2"/>
<evidence type="ECO:0000256" key="5">
    <source>
        <dbReference type="ARBA" id="ARBA00022553"/>
    </source>
</evidence>
<evidence type="ECO:0000256" key="2">
    <source>
        <dbReference type="ARBA" id="ARBA00004651"/>
    </source>
</evidence>
<evidence type="ECO:0000256" key="14">
    <source>
        <dbReference type="SAM" id="Phobius"/>
    </source>
</evidence>
<dbReference type="InterPro" id="IPR003594">
    <property type="entry name" value="HATPase_dom"/>
</dbReference>
<dbReference type="GO" id="GO:0004721">
    <property type="term" value="F:phosphoprotein phosphatase activity"/>
    <property type="evidence" value="ECO:0007669"/>
    <property type="project" value="TreeGrafter"/>
</dbReference>
<dbReference type="Pfam" id="PF02518">
    <property type="entry name" value="HATPase_c"/>
    <property type="match status" value="1"/>
</dbReference>
<dbReference type="InterPro" id="IPR004358">
    <property type="entry name" value="Sig_transdc_His_kin-like_C"/>
</dbReference>
<evidence type="ECO:0000259" key="15">
    <source>
        <dbReference type="PROSITE" id="PS50109"/>
    </source>
</evidence>
<dbReference type="InterPro" id="IPR005467">
    <property type="entry name" value="His_kinase_dom"/>
</dbReference>
<keyword evidence="13 14" id="KW-0472">Membrane</keyword>
<evidence type="ECO:0000256" key="12">
    <source>
        <dbReference type="ARBA" id="ARBA00023012"/>
    </source>
</evidence>
<comment type="subcellular location">
    <subcellularLocation>
        <location evidence="2">Cell membrane</location>
        <topology evidence="2">Multi-pass membrane protein</topology>
    </subcellularLocation>
</comment>
<dbReference type="GO" id="GO:0016036">
    <property type="term" value="P:cellular response to phosphate starvation"/>
    <property type="evidence" value="ECO:0007669"/>
    <property type="project" value="TreeGrafter"/>
</dbReference>
<comment type="caution">
    <text evidence="16">The sequence shown here is derived from an EMBL/GenBank/DDBJ whole genome shotgun (WGS) entry which is preliminary data.</text>
</comment>
<protein>
    <recommendedName>
        <fullName evidence="3">histidine kinase</fullName>
        <ecNumber evidence="3">2.7.13.3</ecNumber>
    </recommendedName>
</protein>
<dbReference type="PROSITE" id="PS50109">
    <property type="entry name" value="HIS_KIN"/>
    <property type="match status" value="1"/>
</dbReference>
<keyword evidence="9 16" id="KW-0418">Kinase</keyword>
<evidence type="ECO:0000256" key="11">
    <source>
        <dbReference type="ARBA" id="ARBA00022989"/>
    </source>
</evidence>
<dbReference type="EMBL" id="LDJR01000055">
    <property type="protein sequence ID" value="OAK69017.1"/>
    <property type="molecule type" value="Genomic_DNA"/>
</dbReference>
<dbReference type="EC" id="2.7.13.3" evidence="3"/>
<evidence type="ECO:0000256" key="10">
    <source>
        <dbReference type="ARBA" id="ARBA00022840"/>
    </source>
</evidence>
<dbReference type="GO" id="GO:0000155">
    <property type="term" value="F:phosphorelay sensor kinase activity"/>
    <property type="evidence" value="ECO:0007669"/>
    <property type="project" value="InterPro"/>
</dbReference>
<dbReference type="AlphaFoldDB" id="A0A177ZM28"/>
<dbReference type="PRINTS" id="PR00344">
    <property type="entry name" value="BCTRLSENSOR"/>
</dbReference>
<accession>A0A177ZM28</accession>
<dbReference type="InterPro" id="IPR003661">
    <property type="entry name" value="HisK_dim/P_dom"/>
</dbReference>
<dbReference type="Gene3D" id="3.30.565.10">
    <property type="entry name" value="Histidine kinase-like ATPase, C-terminal domain"/>
    <property type="match status" value="1"/>
</dbReference>
<evidence type="ECO:0000256" key="9">
    <source>
        <dbReference type="ARBA" id="ARBA00022777"/>
    </source>
</evidence>
<gene>
    <name evidence="16" type="ORF">ABB05_14650</name>
</gene>
<evidence type="ECO:0000256" key="8">
    <source>
        <dbReference type="ARBA" id="ARBA00022741"/>
    </source>
</evidence>
<evidence type="ECO:0000313" key="17">
    <source>
        <dbReference type="Proteomes" id="UP000077881"/>
    </source>
</evidence>
<keyword evidence="5" id="KW-0597">Phosphoprotein</keyword>
<reference evidence="16 17" key="1">
    <citation type="submission" date="2015-05" db="EMBL/GenBank/DDBJ databases">
        <title>Comparison of genome.</title>
        <authorList>
            <person name="Zheng Z."/>
            <person name="Sun M."/>
        </authorList>
    </citation>
    <scope>NUCLEOTIDE SEQUENCE [LARGE SCALE GENOMIC DNA]</scope>
    <source>
        <strain evidence="16 17">G25-74</strain>
    </source>
</reference>
<dbReference type="STRING" id="217031.ABB05_14650"/>
<dbReference type="RefSeq" id="WP_064468418.1">
    <property type="nucleotide sequence ID" value="NZ_JAGGKH010000030.1"/>
</dbReference>
<comment type="catalytic activity">
    <reaction evidence="1">
        <text>ATP + protein L-histidine = ADP + protein N-phospho-L-histidine.</text>
        <dbReference type="EC" id="2.7.13.3"/>
    </reaction>
</comment>
<evidence type="ECO:0000256" key="7">
    <source>
        <dbReference type="ARBA" id="ARBA00022692"/>
    </source>
</evidence>
<dbReference type="InterPro" id="IPR050351">
    <property type="entry name" value="BphY/WalK/GraS-like"/>
</dbReference>
<dbReference type="InterPro" id="IPR036890">
    <property type="entry name" value="HATPase_C_sf"/>
</dbReference>
<keyword evidence="7 14" id="KW-0812">Transmembrane</keyword>
<dbReference type="PANTHER" id="PTHR45453">
    <property type="entry name" value="PHOSPHATE REGULON SENSOR PROTEIN PHOR"/>
    <property type="match status" value="1"/>
</dbReference>
<feature type="domain" description="Histidine kinase" evidence="15">
    <location>
        <begin position="127"/>
        <end position="336"/>
    </location>
</feature>
<feature type="transmembrane region" description="Helical" evidence="14">
    <location>
        <begin position="12"/>
        <end position="30"/>
    </location>
</feature>
<organism evidence="16 17">
    <name type="scientific">Lederbergia galactosidilytica</name>
    <dbReference type="NCBI Taxonomy" id="217031"/>
    <lineage>
        <taxon>Bacteria</taxon>
        <taxon>Bacillati</taxon>
        <taxon>Bacillota</taxon>
        <taxon>Bacilli</taxon>
        <taxon>Bacillales</taxon>
        <taxon>Bacillaceae</taxon>
        <taxon>Lederbergia</taxon>
    </lineage>
</organism>
<sequence length="341" mass="40069">MSFFQYLKDKRNFFILNVIIMFFVSLMMIVSTDSRNAVSNIVYTNVVIFFIVAIYVIIEYYYNREFYRELNDLVESNHEEFLATLPKPRNDEQLLYLELLKKVNSVHGDRLQKLYNEKMDHQDFITSWIHEVKVPIAAGRLLMENSNGRTVEYLVDKFEDELDRIENYVEQALYYSRIDSFSKDYFISEVVLDQVAKNSVKKFAKSFINKQIRFHMDNIEQVVHTDSKWLGFIMDQVFSNSLKYTGEGGEISVQFEEDRKEKRLQIQDTGIGIKPEDISRVFEKGFTGSIGRSHAKSTGLGLYLAKEMALKLGHDLSIHSEDGKYTKVIIHFPKIRNYYHL</sequence>
<evidence type="ECO:0000256" key="3">
    <source>
        <dbReference type="ARBA" id="ARBA00012438"/>
    </source>
</evidence>
<keyword evidence="8" id="KW-0547">Nucleotide-binding</keyword>
<evidence type="ECO:0000256" key="4">
    <source>
        <dbReference type="ARBA" id="ARBA00022475"/>
    </source>
</evidence>
<dbReference type="PANTHER" id="PTHR45453:SF2">
    <property type="entry name" value="HISTIDINE KINASE"/>
    <property type="match status" value="1"/>
</dbReference>
<proteinExistence type="predicted"/>
<dbReference type="Proteomes" id="UP000077881">
    <property type="component" value="Unassembled WGS sequence"/>
</dbReference>
<keyword evidence="11 14" id="KW-1133">Transmembrane helix</keyword>
<dbReference type="CDD" id="cd00082">
    <property type="entry name" value="HisKA"/>
    <property type="match status" value="1"/>
</dbReference>
<evidence type="ECO:0000313" key="16">
    <source>
        <dbReference type="EMBL" id="OAK69017.1"/>
    </source>
</evidence>
<dbReference type="PATRIC" id="fig|217031.6.peg.3147"/>
<evidence type="ECO:0000256" key="6">
    <source>
        <dbReference type="ARBA" id="ARBA00022679"/>
    </source>
</evidence>
<keyword evidence="17" id="KW-1185">Reference proteome</keyword>
<name>A0A177ZM28_9BACI</name>
<dbReference type="SUPFAM" id="SSF55874">
    <property type="entry name" value="ATPase domain of HSP90 chaperone/DNA topoisomerase II/histidine kinase"/>
    <property type="match status" value="1"/>
</dbReference>
<keyword evidence="10" id="KW-0067">ATP-binding</keyword>